<name>A0A4Q0MGX9_9HYPH</name>
<sequence length="157" mass="16378">MATLAEVLAFASALGAGLMGGFFYAFSGLVMPALGQRPTREAAAAMQTINVVVLNPLFFVLFFGTALIGLGSAISALALPADKAAVATVAAVVYVAGCVGVTMARNVPLNEELKAASADGPAIEALWRRYLRDWTWWNHMRTIACVLAAAGFMLALA</sequence>
<dbReference type="EMBL" id="RYFI01000013">
    <property type="protein sequence ID" value="RXF72728.1"/>
    <property type="molecule type" value="Genomic_DNA"/>
</dbReference>
<dbReference type="OrthoDB" id="428263at2"/>
<comment type="caution">
    <text evidence="2">The sequence shown here is derived from an EMBL/GenBank/DDBJ whole genome shotgun (WGS) entry which is preliminary data.</text>
</comment>
<keyword evidence="1" id="KW-0812">Transmembrane</keyword>
<evidence type="ECO:0000256" key="1">
    <source>
        <dbReference type="SAM" id="Phobius"/>
    </source>
</evidence>
<proteinExistence type="predicted"/>
<evidence type="ECO:0000313" key="3">
    <source>
        <dbReference type="Proteomes" id="UP000289708"/>
    </source>
</evidence>
<organism evidence="2 3">
    <name type="scientific">Hansschlegelia zhihuaiae</name>
    <dbReference type="NCBI Taxonomy" id="405005"/>
    <lineage>
        <taxon>Bacteria</taxon>
        <taxon>Pseudomonadati</taxon>
        <taxon>Pseudomonadota</taxon>
        <taxon>Alphaproteobacteria</taxon>
        <taxon>Hyphomicrobiales</taxon>
        <taxon>Methylopilaceae</taxon>
        <taxon>Hansschlegelia</taxon>
    </lineage>
</organism>
<accession>A0A4Q0MGX9</accession>
<dbReference type="Proteomes" id="UP000289708">
    <property type="component" value="Unassembled WGS sequence"/>
</dbReference>
<dbReference type="AlphaFoldDB" id="A0A4Q0MGX9"/>
<feature type="transmembrane region" description="Helical" evidence="1">
    <location>
        <begin position="56"/>
        <end position="77"/>
    </location>
</feature>
<feature type="transmembrane region" description="Helical" evidence="1">
    <location>
        <begin position="136"/>
        <end position="156"/>
    </location>
</feature>
<feature type="transmembrane region" description="Helical" evidence="1">
    <location>
        <begin position="84"/>
        <end position="104"/>
    </location>
</feature>
<evidence type="ECO:0000313" key="2">
    <source>
        <dbReference type="EMBL" id="RXF72728.1"/>
    </source>
</evidence>
<dbReference type="InterPro" id="IPR013901">
    <property type="entry name" value="Anthrone_oxy"/>
</dbReference>
<gene>
    <name evidence="2" type="ORF">EK403_13670</name>
</gene>
<keyword evidence="1" id="KW-0472">Membrane</keyword>
<protein>
    <submittedName>
        <fullName evidence="2">DUF1772 domain-containing protein</fullName>
    </submittedName>
</protein>
<keyword evidence="3" id="KW-1185">Reference proteome</keyword>
<reference evidence="2 3" key="1">
    <citation type="submission" date="2018-12" db="EMBL/GenBank/DDBJ databases">
        <title>bacterium Hansschlegelia zhihuaiae S113.</title>
        <authorList>
            <person name="He J."/>
        </authorList>
    </citation>
    <scope>NUCLEOTIDE SEQUENCE [LARGE SCALE GENOMIC DNA]</scope>
    <source>
        <strain evidence="2 3">S 113</strain>
    </source>
</reference>
<dbReference type="Pfam" id="PF08592">
    <property type="entry name" value="Anthrone_oxy"/>
    <property type="match status" value="1"/>
</dbReference>
<keyword evidence="1" id="KW-1133">Transmembrane helix</keyword>